<dbReference type="PANTHER" id="PTHR45630">
    <property type="entry name" value="CATION-TRANSPORTING ATPASE-RELATED"/>
    <property type="match status" value="1"/>
</dbReference>
<dbReference type="AlphaFoldDB" id="A0A2T9YPM9"/>
<dbReference type="NCBIfam" id="TIGR01494">
    <property type="entry name" value="ATPase_P-type"/>
    <property type="match status" value="1"/>
</dbReference>
<organism evidence="15 16">
    <name type="scientific">Smittium simulii</name>
    <dbReference type="NCBI Taxonomy" id="133385"/>
    <lineage>
        <taxon>Eukaryota</taxon>
        <taxon>Fungi</taxon>
        <taxon>Fungi incertae sedis</taxon>
        <taxon>Zoopagomycota</taxon>
        <taxon>Kickxellomycotina</taxon>
        <taxon>Harpellomycetes</taxon>
        <taxon>Harpellales</taxon>
        <taxon>Legeriomycetaceae</taxon>
        <taxon>Smittium</taxon>
    </lineage>
</organism>
<dbReference type="GO" id="GO:0006874">
    <property type="term" value="P:intracellular calcium ion homeostasis"/>
    <property type="evidence" value="ECO:0007669"/>
    <property type="project" value="TreeGrafter"/>
</dbReference>
<evidence type="ECO:0000256" key="8">
    <source>
        <dbReference type="ARBA" id="ARBA00022842"/>
    </source>
</evidence>
<dbReference type="InterPro" id="IPR044492">
    <property type="entry name" value="P_typ_ATPase_HD_dom"/>
</dbReference>
<dbReference type="GO" id="GO:0016020">
    <property type="term" value="C:membrane"/>
    <property type="evidence" value="ECO:0007669"/>
    <property type="project" value="UniProtKB-SubCell"/>
</dbReference>
<evidence type="ECO:0000256" key="10">
    <source>
        <dbReference type="ARBA" id="ARBA00022989"/>
    </source>
</evidence>
<dbReference type="GO" id="GO:0046872">
    <property type="term" value="F:metal ion binding"/>
    <property type="evidence" value="ECO:0007669"/>
    <property type="project" value="UniProtKB-KW"/>
</dbReference>
<dbReference type="FunFam" id="1.20.1110.10:FF:000023">
    <property type="entry name" value="Cation-transporting ATPase"/>
    <property type="match status" value="1"/>
</dbReference>
<feature type="transmembrane region" description="Helical" evidence="13">
    <location>
        <begin position="174"/>
        <end position="197"/>
    </location>
</feature>
<dbReference type="PROSITE" id="PS00154">
    <property type="entry name" value="ATPASE_E1_E2"/>
    <property type="match status" value="1"/>
</dbReference>
<dbReference type="STRING" id="133385.A0A2T9YPM9"/>
<dbReference type="Pfam" id="PF00122">
    <property type="entry name" value="E1-E2_ATPase"/>
    <property type="match status" value="1"/>
</dbReference>
<comment type="subcellular location">
    <subcellularLocation>
        <location evidence="1">Membrane</location>
        <topology evidence="1">Multi-pass membrane protein</topology>
    </subcellularLocation>
</comment>
<dbReference type="InterPro" id="IPR001757">
    <property type="entry name" value="P_typ_ATPase"/>
</dbReference>
<keyword evidence="3" id="KW-0597">Phosphoprotein</keyword>
<comment type="caution">
    <text evidence="15">The sequence shown here is derived from an EMBL/GenBank/DDBJ whole genome shotgun (WGS) entry which is preliminary data.</text>
</comment>
<sequence>MAKFDSTVNVYRDKVWRTCLSHDLVPGDIISISDLSSNIIPCDAILLEGSCITNESMLTGESVPVTKTPATPETLERIDLTSPSFPLEISTHFLFSGTSIIRAKKTELGFGGKSWIISDSNYERASDPKNIITPIFPTRATALVARTGFNTSKGVLVRSILFPKNTSFKLYDDAFKFIGILAIIALCGFITSAINFFKLGLSLHVIIVRALDLITVVVPPALPASMSIGTSFSLSRLKEKLIYCISPTRINVCGRINLMAFDKTGTLTEEGLDVLGIQSYNFKSKHLHIMTQDINEIIDSSDDNYSLENLNIVHALASCHSIKSVFGNLIGDPLDIKMFQSTGWTLEELEYDNDSNNCLIETPSGALSSKAKKIKKMLPTIVRPPIIMEDHKSINNASKANSDENFKSCKELGIVKTFDFSPSLRRMCVITRHPMQKGAQLYVKGAPETIRNLCLPETIPNNFSEILLQYTYDGFRVIALAGKISKLSWAKLQKLNRNEIETDLVFLGFIVFENKLKPTTEHVIHQLSTAKIPSIMCTGDNIFTAVSVARQSGIISESTEIYLPVLVQLGEDSLAEVYSTNSVLKKVVMWQNMDNPLKILDPYTFTPLICKNVGFSALDLNPDQSIINIDNHNSLAIDVMVDNKLFKQKNYALAISGSVFRHLMDNESQNTANKALMLGLVFARMSPDEKGELMEFYREMGYCVGFCGDGANDCSALKAADVGLSLSEAESSVAAPFTSKSNHIGCVLDVIKEGRAALVTSFSCFKFMALYSMIQFTTVSLLYTFGGGLGDFQFLYIDLFIIFPLSITMARTLPYGKLFIKPPTATLLSKKVLTSLFFQILLFFFLQKILYNLVKNQSFYTEPIHENPNEIGEIIIVSYENTHRNTVPEI</sequence>
<evidence type="ECO:0000313" key="15">
    <source>
        <dbReference type="EMBL" id="PVU94276.1"/>
    </source>
</evidence>
<dbReference type="SFLD" id="SFLDF00027">
    <property type="entry name" value="p-type_atpase"/>
    <property type="match status" value="1"/>
</dbReference>
<dbReference type="SUPFAM" id="SSF81665">
    <property type="entry name" value="Calcium ATPase, transmembrane domain M"/>
    <property type="match status" value="1"/>
</dbReference>
<dbReference type="GO" id="GO:0016887">
    <property type="term" value="F:ATP hydrolysis activity"/>
    <property type="evidence" value="ECO:0007669"/>
    <property type="project" value="InterPro"/>
</dbReference>
<dbReference type="InterPro" id="IPR036412">
    <property type="entry name" value="HAD-like_sf"/>
</dbReference>
<reference evidence="15 16" key="1">
    <citation type="journal article" date="2018" name="MBio">
        <title>Comparative Genomics Reveals the Core Gene Toolbox for the Fungus-Insect Symbiosis.</title>
        <authorList>
            <person name="Wang Y."/>
            <person name="Stata M."/>
            <person name="Wang W."/>
            <person name="Stajich J.E."/>
            <person name="White M.M."/>
            <person name="Moncalvo J.M."/>
        </authorList>
    </citation>
    <scope>NUCLEOTIDE SEQUENCE [LARGE SCALE GENOMIC DNA]</scope>
    <source>
        <strain evidence="15 16">SWE-8-4</strain>
    </source>
</reference>
<dbReference type="GO" id="GO:0005524">
    <property type="term" value="F:ATP binding"/>
    <property type="evidence" value="ECO:0007669"/>
    <property type="project" value="UniProtKB-KW"/>
</dbReference>
<evidence type="ECO:0000256" key="11">
    <source>
        <dbReference type="ARBA" id="ARBA00023136"/>
    </source>
</evidence>
<protein>
    <recommendedName>
        <fullName evidence="14">P-type ATPase A domain-containing protein</fullName>
    </recommendedName>
</protein>
<dbReference type="InterPro" id="IPR023299">
    <property type="entry name" value="ATPase_P-typ_cyto_dom_N"/>
</dbReference>
<dbReference type="Pfam" id="PF13246">
    <property type="entry name" value="Cation_ATPase"/>
    <property type="match status" value="1"/>
</dbReference>
<keyword evidence="4 13" id="KW-0812">Transmembrane</keyword>
<accession>A0A2T9YPM9</accession>
<dbReference type="NCBIfam" id="TIGR01657">
    <property type="entry name" value="P-ATPase-V"/>
    <property type="match status" value="1"/>
</dbReference>
<evidence type="ECO:0000256" key="7">
    <source>
        <dbReference type="ARBA" id="ARBA00022840"/>
    </source>
</evidence>
<dbReference type="Gene3D" id="3.40.1110.10">
    <property type="entry name" value="Calcium-transporting ATPase, cytoplasmic domain N"/>
    <property type="match status" value="2"/>
</dbReference>
<dbReference type="SUPFAM" id="SSF56784">
    <property type="entry name" value="HAD-like"/>
    <property type="match status" value="1"/>
</dbReference>
<dbReference type="Gene3D" id="3.40.50.1000">
    <property type="entry name" value="HAD superfamily/HAD-like"/>
    <property type="match status" value="2"/>
</dbReference>
<dbReference type="InterPro" id="IPR023214">
    <property type="entry name" value="HAD_sf"/>
</dbReference>
<dbReference type="Proteomes" id="UP000245383">
    <property type="component" value="Unassembled WGS sequence"/>
</dbReference>
<comment type="catalytic activity">
    <reaction evidence="12">
        <text>ATP + H2O = ADP + phosphate + H(+)</text>
        <dbReference type="Rhea" id="RHEA:13065"/>
        <dbReference type="ChEBI" id="CHEBI:15377"/>
        <dbReference type="ChEBI" id="CHEBI:15378"/>
        <dbReference type="ChEBI" id="CHEBI:30616"/>
        <dbReference type="ChEBI" id="CHEBI:43474"/>
        <dbReference type="ChEBI" id="CHEBI:456216"/>
    </reaction>
</comment>
<keyword evidence="8" id="KW-0460">Magnesium</keyword>
<keyword evidence="10 13" id="KW-1133">Transmembrane helix</keyword>
<feature type="domain" description="P-type ATPase A" evidence="14">
    <location>
        <begin position="5"/>
        <end position="102"/>
    </location>
</feature>
<dbReference type="PANTHER" id="PTHR45630:SF8">
    <property type="entry name" value="CATION-TRANSPORTING ATPASE"/>
    <property type="match status" value="1"/>
</dbReference>
<dbReference type="GO" id="GO:0140358">
    <property type="term" value="F:P-type transmembrane transporter activity"/>
    <property type="evidence" value="ECO:0007669"/>
    <property type="project" value="InterPro"/>
</dbReference>
<evidence type="ECO:0000256" key="12">
    <source>
        <dbReference type="ARBA" id="ARBA00049360"/>
    </source>
</evidence>
<dbReference type="InterPro" id="IPR023298">
    <property type="entry name" value="ATPase_P-typ_TM_dom_sf"/>
</dbReference>
<keyword evidence="7" id="KW-0067">ATP-binding</keyword>
<evidence type="ECO:0000256" key="5">
    <source>
        <dbReference type="ARBA" id="ARBA00022723"/>
    </source>
</evidence>
<keyword evidence="9" id="KW-1278">Translocase</keyword>
<gene>
    <name evidence="15" type="ORF">BB561_002695</name>
</gene>
<proteinExistence type="inferred from homology"/>
<evidence type="ECO:0000256" key="4">
    <source>
        <dbReference type="ARBA" id="ARBA00022692"/>
    </source>
</evidence>
<evidence type="ECO:0000256" key="13">
    <source>
        <dbReference type="SAM" id="Phobius"/>
    </source>
</evidence>
<dbReference type="OrthoDB" id="48943at2759"/>
<dbReference type="Gene3D" id="1.20.1110.10">
    <property type="entry name" value="Calcium-transporting ATPase, transmembrane domain"/>
    <property type="match status" value="1"/>
</dbReference>
<comment type="similarity">
    <text evidence="2">Belongs to the cation transport ATPase (P-type) (TC 3.A.3) family. Type V subfamily.</text>
</comment>
<evidence type="ECO:0000313" key="16">
    <source>
        <dbReference type="Proteomes" id="UP000245383"/>
    </source>
</evidence>
<dbReference type="InterPro" id="IPR008250">
    <property type="entry name" value="ATPase_P-typ_transduc_dom_A_sf"/>
</dbReference>
<dbReference type="GO" id="GO:0019829">
    <property type="term" value="F:ATPase-coupled monoatomic cation transmembrane transporter activity"/>
    <property type="evidence" value="ECO:0007669"/>
    <property type="project" value="TreeGrafter"/>
</dbReference>
<dbReference type="SFLD" id="SFLDS00003">
    <property type="entry name" value="Haloacid_Dehalogenase"/>
    <property type="match status" value="1"/>
</dbReference>
<dbReference type="EMBL" id="MBFR01000097">
    <property type="protein sequence ID" value="PVU94276.1"/>
    <property type="molecule type" value="Genomic_DNA"/>
</dbReference>
<dbReference type="InterPro" id="IPR006544">
    <property type="entry name" value="P-type_TPase_V"/>
</dbReference>
<evidence type="ECO:0000256" key="3">
    <source>
        <dbReference type="ARBA" id="ARBA00022553"/>
    </source>
</evidence>
<feature type="transmembrane region" description="Helical" evidence="13">
    <location>
        <begin position="832"/>
        <end position="851"/>
    </location>
</feature>
<keyword evidence="11 13" id="KW-0472">Membrane</keyword>
<evidence type="ECO:0000256" key="6">
    <source>
        <dbReference type="ARBA" id="ARBA00022741"/>
    </source>
</evidence>
<dbReference type="InterPro" id="IPR059000">
    <property type="entry name" value="ATPase_P-type_domA"/>
</dbReference>
<keyword evidence="5" id="KW-0479">Metal-binding</keyword>
<feature type="transmembrane region" description="Helical" evidence="13">
    <location>
        <begin position="792"/>
        <end position="811"/>
    </location>
</feature>
<dbReference type="SUPFAM" id="SSF81653">
    <property type="entry name" value="Calcium ATPase, transduction domain A"/>
    <property type="match status" value="1"/>
</dbReference>
<dbReference type="PROSITE" id="PS01229">
    <property type="entry name" value="COF_2"/>
    <property type="match status" value="1"/>
</dbReference>
<keyword evidence="6" id="KW-0547">Nucleotide-binding</keyword>
<dbReference type="SFLD" id="SFLDG00002">
    <property type="entry name" value="C1.7:_P-type_atpase_like"/>
    <property type="match status" value="1"/>
</dbReference>
<evidence type="ECO:0000256" key="2">
    <source>
        <dbReference type="ARBA" id="ARBA00006000"/>
    </source>
</evidence>
<dbReference type="Gene3D" id="2.70.150.10">
    <property type="entry name" value="Calcium-transporting ATPase, cytoplasmic transduction domain A"/>
    <property type="match status" value="2"/>
</dbReference>
<dbReference type="PRINTS" id="PR00119">
    <property type="entry name" value="CATATPASE"/>
</dbReference>
<evidence type="ECO:0000259" key="14">
    <source>
        <dbReference type="Pfam" id="PF00122"/>
    </source>
</evidence>
<name>A0A2T9YPM9_9FUNG</name>
<keyword evidence="16" id="KW-1185">Reference proteome</keyword>
<evidence type="ECO:0000256" key="1">
    <source>
        <dbReference type="ARBA" id="ARBA00004141"/>
    </source>
</evidence>
<dbReference type="SUPFAM" id="SSF81660">
    <property type="entry name" value="Metal cation-transporting ATPase, ATP-binding domain N"/>
    <property type="match status" value="1"/>
</dbReference>
<evidence type="ECO:0000256" key="9">
    <source>
        <dbReference type="ARBA" id="ARBA00022967"/>
    </source>
</evidence>
<feature type="transmembrane region" description="Helical" evidence="13">
    <location>
        <begin position="768"/>
        <end position="786"/>
    </location>
</feature>
<dbReference type="InterPro" id="IPR018303">
    <property type="entry name" value="ATPase_P-typ_P_site"/>
</dbReference>